<dbReference type="EC" id="2.1.1.192" evidence="12"/>
<dbReference type="GO" id="GO:0019843">
    <property type="term" value="F:rRNA binding"/>
    <property type="evidence" value="ECO:0007669"/>
    <property type="project" value="UniProtKB-UniRule"/>
</dbReference>
<dbReference type="InterPro" id="IPR027492">
    <property type="entry name" value="RNA_MTrfase_RlmN"/>
</dbReference>
<evidence type="ECO:0000313" key="15">
    <source>
        <dbReference type="Proteomes" id="UP000668060"/>
    </source>
</evidence>
<evidence type="ECO:0000256" key="1">
    <source>
        <dbReference type="ARBA" id="ARBA00004496"/>
    </source>
</evidence>
<dbReference type="GO" id="GO:0046872">
    <property type="term" value="F:metal ion binding"/>
    <property type="evidence" value="ECO:0007669"/>
    <property type="project" value="UniProtKB-KW"/>
</dbReference>
<dbReference type="GO" id="GO:0070040">
    <property type="term" value="F:rRNA (adenine(2503)-C2-)-methyltransferase activity"/>
    <property type="evidence" value="ECO:0007669"/>
    <property type="project" value="UniProtKB-UniRule"/>
</dbReference>
<evidence type="ECO:0000256" key="12">
    <source>
        <dbReference type="HAMAP-Rule" id="MF_01849"/>
    </source>
</evidence>
<comment type="catalytic activity">
    <reaction evidence="12">
        <text>adenosine(2503) in 23S rRNA + 2 reduced [2Fe-2S]-[ferredoxin] + 2 S-adenosyl-L-methionine = 2-methyladenosine(2503) in 23S rRNA + 5'-deoxyadenosine + L-methionine + 2 oxidized [2Fe-2S]-[ferredoxin] + S-adenosyl-L-homocysteine</text>
        <dbReference type="Rhea" id="RHEA:42916"/>
        <dbReference type="Rhea" id="RHEA-COMP:10000"/>
        <dbReference type="Rhea" id="RHEA-COMP:10001"/>
        <dbReference type="Rhea" id="RHEA-COMP:10152"/>
        <dbReference type="Rhea" id="RHEA-COMP:10282"/>
        <dbReference type="ChEBI" id="CHEBI:17319"/>
        <dbReference type="ChEBI" id="CHEBI:33737"/>
        <dbReference type="ChEBI" id="CHEBI:33738"/>
        <dbReference type="ChEBI" id="CHEBI:57844"/>
        <dbReference type="ChEBI" id="CHEBI:57856"/>
        <dbReference type="ChEBI" id="CHEBI:59789"/>
        <dbReference type="ChEBI" id="CHEBI:74411"/>
        <dbReference type="ChEBI" id="CHEBI:74497"/>
        <dbReference type="EC" id="2.1.1.192"/>
    </reaction>
</comment>
<feature type="binding site" evidence="12">
    <location>
        <begin position="219"/>
        <end position="221"/>
    </location>
    <ligand>
        <name>S-adenosyl-L-methionine</name>
        <dbReference type="ChEBI" id="CHEBI:59789"/>
    </ligand>
</feature>
<feature type="binding site" evidence="12">
    <location>
        <position position="113"/>
    </location>
    <ligand>
        <name>[4Fe-4S] cluster</name>
        <dbReference type="ChEBI" id="CHEBI:49883"/>
        <note>4Fe-4S-S-AdoMet</note>
    </ligand>
</feature>
<feature type="binding site" evidence="12">
    <location>
        <position position="120"/>
    </location>
    <ligand>
        <name>[4Fe-4S] cluster</name>
        <dbReference type="ChEBI" id="CHEBI:49883"/>
        <note>4Fe-4S-S-AdoMet</note>
    </ligand>
</feature>
<evidence type="ECO:0000256" key="11">
    <source>
        <dbReference type="ARBA" id="ARBA00023014"/>
    </source>
</evidence>
<proteinExistence type="inferred from homology"/>
<keyword evidence="2 12" id="KW-0004">4Fe-4S</keyword>
<dbReference type="Proteomes" id="UP000668060">
    <property type="component" value="Unassembled WGS sequence"/>
</dbReference>
<feature type="binding site" evidence="12">
    <location>
        <position position="117"/>
    </location>
    <ligand>
        <name>[4Fe-4S] cluster</name>
        <dbReference type="ChEBI" id="CHEBI:49883"/>
        <note>4Fe-4S-S-AdoMet</note>
    </ligand>
</feature>
<dbReference type="GO" id="GO:0030488">
    <property type="term" value="P:tRNA methylation"/>
    <property type="evidence" value="ECO:0007669"/>
    <property type="project" value="UniProtKB-UniRule"/>
</dbReference>
<keyword evidence="6 12" id="KW-0808">Transferase</keyword>
<organism evidence="14 15">
    <name type="scientific">Prochlorococcus marinus CUG1433</name>
    <dbReference type="NCBI Taxonomy" id="2774506"/>
    <lineage>
        <taxon>Bacteria</taxon>
        <taxon>Bacillati</taxon>
        <taxon>Cyanobacteriota</taxon>
        <taxon>Cyanophyceae</taxon>
        <taxon>Synechococcales</taxon>
        <taxon>Prochlorococcaceae</taxon>
        <taxon>Prochlorococcus</taxon>
    </lineage>
</organism>
<dbReference type="SFLD" id="SFLDS00029">
    <property type="entry name" value="Radical_SAM"/>
    <property type="match status" value="1"/>
</dbReference>
<keyword evidence="3 12" id="KW-0963">Cytoplasm</keyword>
<evidence type="ECO:0000256" key="6">
    <source>
        <dbReference type="ARBA" id="ARBA00022679"/>
    </source>
</evidence>
<comment type="cofactor">
    <cofactor evidence="12">
        <name>[4Fe-4S] cluster</name>
        <dbReference type="ChEBI" id="CHEBI:49883"/>
    </cofactor>
    <text evidence="12">Binds 1 [4Fe-4S] cluster. The cluster is coordinated with 3 cysteines and an exchangeable S-adenosyl-L-methionine.</text>
</comment>
<dbReference type="InterPro" id="IPR040072">
    <property type="entry name" value="Methyltransferase_A"/>
</dbReference>
<feature type="binding site" evidence="12">
    <location>
        <begin position="160"/>
        <end position="161"/>
    </location>
    <ligand>
        <name>S-adenosyl-L-methionine</name>
        <dbReference type="ChEBI" id="CHEBI:59789"/>
    </ligand>
</feature>
<dbReference type="InterPro" id="IPR007197">
    <property type="entry name" value="rSAM"/>
</dbReference>
<feature type="active site" description="S-methylcysteine intermediate" evidence="12">
    <location>
        <position position="338"/>
    </location>
</feature>
<comment type="function">
    <text evidence="12">Specifically methylates position 2 of adenine 2503 in 23S rRNA and position 2 of adenine 37 in tRNAs.</text>
</comment>
<dbReference type="AlphaFoldDB" id="A0A9D9G0X1"/>
<evidence type="ECO:0000256" key="4">
    <source>
        <dbReference type="ARBA" id="ARBA00022552"/>
    </source>
</evidence>
<evidence type="ECO:0000256" key="5">
    <source>
        <dbReference type="ARBA" id="ARBA00022603"/>
    </source>
</evidence>
<evidence type="ECO:0000313" key="14">
    <source>
        <dbReference type="EMBL" id="MBO6971580.1"/>
    </source>
</evidence>
<comment type="subcellular location">
    <subcellularLocation>
        <location evidence="1 12">Cytoplasm</location>
    </subcellularLocation>
</comment>
<dbReference type="FunFam" id="3.20.20.70:FF:000014">
    <property type="entry name" value="Probable dual-specificity RNA methyltransferase RlmN"/>
    <property type="match status" value="1"/>
</dbReference>
<dbReference type="GO" id="GO:0070475">
    <property type="term" value="P:rRNA base methylation"/>
    <property type="evidence" value="ECO:0007669"/>
    <property type="project" value="UniProtKB-UniRule"/>
</dbReference>
<feature type="binding site" evidence="12">
    <location>
        <position position="190"/>
    </location>
    <ligand>
        <name>S-adenosyl-L-methionine</name>
        <dbReference type="ChEBI" id="CHEBI:59789"/>
    </ligand>
</feature>
<evidence type="ECO:0000256" key="7">
    <source>
        <dbReference type="ARBA" id="ARBA00022691"/>
    </source>
</evidence>
<dbReference type="SFLD" id="SFLDG01062">
    <property type="entry name" value="methyltransferase_(Class_A)"/>
    <property type="match status" value="1"/>
</dbReference>
<dbReference type="SFLD" id="SFLDF00275">
    <property type="entry name" value="adenosine_C2_methyltransferase"/>
    <property type="match status" value="1"/>
</dbReference>
<dbReference type="SUPFAM" id="SSF102114">
    <property type="entry name" value="Radical SAM enzymes"/>
    <property type="match status" value="1"/>
</dbReference>
<feature type="active site" description="Proton acceptor" evidence="12">
    <location>
        <position position="93"/>
    </location>
</feature>
<accession>A0A9D9G0X1</accession>
<feature type="binding site" evidence="12">
    <location>
        <position position="295"/>
    </location>
    <ligand>
        <name>S-adenosyl-L-methionine</name>
        <dbReference type="ChEBI" id="CHEBI:59789"/>
    </ligand>
</feature>
<sequence>MKNLLGSSIKDLENVALNYGQAAFRGRQIYNWIYNYKNKNKNIDQIEILPLDFRKRLKNDGFKVNELSFQEKTLANDGTLKLLLSTNDNESIECVGIPTEKRLTACLSSQVGCPMDCKFCATGKEGLKRSLMAGEILDQILFIENEMNKKVTNIVFMGMGEPLLNIDELLLSIRSINDDFQISQRKITVSTVAVPKMIKKLSEKSFQILGKCQFTLAISLHASNQKIRELIIPSAKNYNIKNIIEDCRQFVRDTGRRVSFEYLMLSGVNDKLEHADELVSLLKGFQCHVNLIQYNQIDEVEFKRASMKKLQLFQSRLYKSGIAVSFRKSRGLDKNAACGQLRQNAKLNNSI</sequence>
<feature type="domain" description="Radical SAM core" evidence="13">
    <location>
        <begin position="99"/>
        <end position="333"/>
    </location>
</feature>
<dbReference type="PANTHER" id="PTHR30544:SF5">
    <property type="entry name" value="RADICAL SAM CORE DOMAIN-CONTAINING PROTEIN"/>
    <property type="match status" value="1"/>
</dbReference>
<comment type="caution">
    <text evidence="12">Lacks conserved residue(s) required for the propagation of feature annotation.</text>
</comment>
<dbReference type="InterPro" id="IPR048641">
    <property type="entry name" value="RlmN_N"/>
</dbReference>
<evidence type="ECO:0000256" key="10">
    <source>
        <dbReference type="ARBA" id="ARBA00023004"/>
    </source>
</evidence>
<dbReference type="GO" id="GO:0051539">
    <property type="term" value="F:4 iron, 4 sulfur cluster binding"/>
    <property type="evidence" value="ECO:0007669"/>
    <property type="project" value="UniProtKB-UniRule"/>
</dbReference>
<dbReference type="Gene3D" id="1.10.150.530">
    <property type="match status" value="1"/>
</dbReference>
<dbReference type="HAMAP" id="MF_01849">
    <property type="entry name" value="RNA_methyltr_RlmN"/>
    <property type="match status" value="1"/>
</dbReference>
<evidence type="ECO:0000256" key="8">
    <source>
        <dbReference type="ARBA" id="ARBA00022694"/>
    </source>
</evidence>
<comment type="caution">
    <text evidence="14">The sequence shown here is derived from an EMBL/GenBank/DDBJ whole genome shotgun (WGS) entry which is preliminary data.</text>
</comment>
<gene>
    <name evidence="12 14" type="primary">rlmN</name>
    <name evidence="14" type="ORF">JJ842_06610</name>
</gene>
<dbReference type="GO" id="GO:0002935">
    <property type="term" value="F:tRNA (adenine(37)-C2)-methyltransferase activity"/>
    <property type="evidence" value="ECO:0007669"/>
    <property type="project" value="UniProtKB-UniRule"/>
</dbReference>
<dbReference type="InterPro" id="IPR058240">
    <property type="entry name" value="rSAM_sf"/>
</dbReference>
<dbReference type="PROSITE" id="PS51918">
    <property type="entry name" value="RADICAL_SAM"/>
    <property type="match status" value="1"/>
</dbReference>
<evidence type="ECO:0000256" key="9">
    <source>
        <dbReference type="ARBA" id="ARBA00022723"/>
    </source>
</evidence>
<keyword evidence="9 12" id="KW-0479">Metal-binding</keyword>
<comment type="catalytic activity">
    <reaction evidence="12">
        <text>adenosine(37) in tRNA + 2 reduced [2Fe-2S]-[ferredoxin] + 2 S-adenosyl-L-methionine = 2-methyladenosine(37) in tRNA + 5'-deoxyadenosine + L-methionine + 2 oxidized [2Fe-2S]-[ferredoxin] + S-adenosyl-L-homocysteine</text>
        <dbReference type="Rhea" id="RHEA:43332"/>
        <dbReference type="Rhea" id="RHEA-COMP:10000"/>
        <dbReference type="Rhea" id="RHEA-COMP:10001"/>
        <dbReference type="Rhea" id="RHEA-COMP:10162"/>
        <dbReference type="Rhea" id="RHEA-COMP:10485"/>
        <dbReference type="ChEBI" id="CHEBI:17319"/>
        <dbReference type="ChEBI" id="CHEBI:33737"/>
        <dbReference type="ChEBI" id="CHEBI:33738"/>
        <dbReference type="ChEBI" id="CHEBI:57844"/>
        <dbReference type="ChEBI" id="CHEBI:57856"/>
        <dbReference type="ChEBI" id="CHEBI:59789"/>
        <dbReference type="ChEBI" id="CHEBI:74411"/>
        <dbReference type="ChEBI" id="CHEBI:74497"/>
        <dbReference type="EC" id="2.1.1.192"/>
    </reaction>
</comment>
<dbReference type="Pfam" id="PF04055">
    <property type="entry name" value="Radical_SAM"/>
    <property type="match status" value="1"/>
</dbReference>
<dbReference type="GO" id="GO:0005737">
    <property type="term" value="C:cytoplasm"/>
    <property type="evidence" value="ECO:0007669"/>
    <property type="project" value="UniProtKB-SubCell"/>
</dbReference>
<protein>
    <recommendedName>
        <fullName evidence="12">Probable dual-specificity RNA methyltransferase RlmN</fullName>
        <ecNumber evidence="12">2.1.1.192</ecNumber>
    </recommendedName>
    <alternativeName>
        <fullName evidence="12">23S rRNA (adenine(2503)-C(2))-methyltransferase</fullName>
    </alternativeName>
    <alternativeName>
        <fullName evidence="12">23S rRNA m2A2503 methyltransferase</fullName>
    </alternativeName>
    <alternativeName>
        <fullName evidence="12">Ribosomal RNA large subunit methyltransferase N</fullName>
    </alternativeName>
    <alternativeName>
        <fullName evidence="12">tRNA (adenine(37)-C(2))-methyltransferase</fullName>
    </alternativeName>
    <alternativeName>
        <fullName evidence="12">tRNA m2A37 methyltransferase</fullName>
    </alternativeName>
</protein>
<dbReference type="InterPro" id="IPR004383">
    <property type="entry name" value="rRNA_lsu_MTrfase_RlmN/Cfr"/>
</dbReference>
<comment type="similarity">
    <text evidence="12">Belongs to the radical SAM superfamily. RlmN family.</text>
</comment>
<dbReference type="Gene3D" id="3.20.20.70">
    <property type="entry name" value="Aldolase class I"/>
    <property type="match status" value="1"/>
</dbReference>
<dbReference type="PIRSF" id="PIRSF006004">
    <property type="entry name" value="CHP00048"/>
    <property type="match status" value="1"/>
</dbReference>
<reference evidence="14" key="1">
    <citation type="journal article" date="2021" name="Front. Mar. Sci.">
        <title>Genomes of Diverse Isolates of Prochlorococcus High-Light-Adapted Clade II in the Western Pacific Ocean.</title>
        <authorList>
            <person name="Yan W."/>
            <person name="Feng X."/>
            <person name="Zhang W."/>
            <person name="Nawaz M.Z."/>
            <person name="Luo T."/>
            <person name="Zhang R."/>
            <person name="Jiao N."/>
        </authorList>
    </citation>
    <scope>NUCLEOTIDE SEQUENCE</scope>
    <source>
        <strain evidence="14">CUG1433</strain>
    </source>
</reference>
<keyword evidence="8 12" id="KW-0819">tRNA processing</keyword>
<evidence type="ECO:0000256" key="3">
    <source>
        <dbReference type="ARBA" id="ARBA00022490"/>
    </source>
</evidence>
<keyword evidence="10 12" id="KW-0408">Iron</keyword>
<dbReference type="Pfam" id="PF21016">
    <property type="entry name" value="RlmN_N"/>
    <property type="match status" value="1"/>
</dbReference>
<dbReference type="EMBL" id="JAEPLN010000001">
    <property type="protein sequence ID" value="MBO6971580.1"/>
    <property type="molecule type" value="Genomic_DNA"/>
</dbReference>
<name>A0A9D9G0X1_PROMR</name>
<dbReference type="InterPro" id="IPR013785">
    <property type="entry name" value="Aldolase_TIM"/>
</dbReference>
<keyword evidence="11 12" id="KW-0411">Iron-sulfur</keyword>
<evidence type="ECO:0000256" key="2">
    <source>
        <dbReference type="ARBA" id="ARBA00022485"/>
    </source>
</evidence>
<evidence type="ECO:0000259" key="13">
    <source>
        <dbReference type="PROSITE" id="PS51918"/>
    </source>
</evidence>
<dbReference type="PANTHER" id="PTHR30544">
    <property type="entry name" value="23S RRNA METHYLTRANSFERASE"/>
    <property type="match status" value="1"/>
</dbReference>
<dbReference type="CDD" id="cd01335">
    <property type="entry name" value="Radical_SAM"/>
    <property type="match status" value="1"/>
</dbReference>
<dbReference type="GO" id="GO:0000049">
    <property type="term" value="F:tRNA binding"/>
    <property type="evidence" value="ECO:0007669"/>
    <property type="project" value="UniProtKB-UniRule"/>
</dbReference>
<dbReference type="NCBIfam" id="TIGR00048">
    <property type="entry name" value="rRNA_mod_RlmN"/>
    <property type="match status" value="1"/>
</dbReference>
<keyword evidence="5 12" id="KW-0489">Methyltransferase</keyword>
<comment type="miscellaneous">
    <text evidence="12">Reaction proceeds by a ping-pong mechanism involving intermediate methylation of a conserved cysteine residue.</text>
</comment>
<keyword evidence="4 12" id="KW-0698">rRNA processing</keyword>
<keyword evidence="7 12" id="KW-0949">S-adenosyl-L-methionine</keyword>
<keyword evidence="12" id="KW-1015">Disulfide bond</keyword>